<name>X0TK22_9ZZZZ</name>
<evidence type="ECO:0000256" key="1">
    <source>
        <dbReference type="ARBA" id="ARBA00022481"/>
    </source>
</evidence>
<dbReference type="InterPro" id="IPR045584">
    <property type="entry name" value="Pilin-like"/>
</dbReference>
<evidence type="ECO:0000313" key="3">
    <source>
        <dbReference type="EMBL" id="GAF87626.1"/>
    </source>
</evidence>
<dbReference type="GO" id="GO:0015627">
    <property type="term" value="C:type II protein secretion system complex"/>
    <property type="evidence" value="ECO:0007669"/>
    <property type="project" value="InterPro"/>
</dbReference>
<dbReference type="EMBL" id="BARS01012530">
    <property type="protein sequence ID" value="GAF87626.1"/>
    <property type="molecule type" value="Genomic_DNA"/>
</dbReference>
<feature type="transmembrane region" description="Helical" evidence="2">
    <location>
        <begin position="21"/>
        <end position="44"/>
    </location>
</feature>
<evidence type="ECO:0000256" key="2">
    <source>
        <dbReference type="SAM" id="Phobius"/>
    </source>
</evidence>
<keyword evidence="2" id="KW-0472">Membrane</keyword>
<dbReference type="InterPro" id="IPR012902">
    <property type="entry name" value="N_methyl_site"/>
</dbReference>
<dbReference type="GO" id="GO:0015628">
    <property type="term" value="P:protein secretion by the type II secretion system"/>
    <property type="evidence" value="ECO:0007669"/>
    <property type="project" value="InterPro"/>
</dbReference>
<proteinExistence type="predicted"/>
<feature type="non-terminal residue" evidence="3">
    <location>
        <position position="74"/>
    </location>
</feature>
<dbReference type="Gene3D" id="3.30.700.10">
    <property type="entry name" value="Glycoprotein, Type 4 Pilin"/>
    <property type="match status" value="1"/>
</dbReference>
<gene>
    <name evidence="3" type="ORF">S01H1_22269</name>
</gene>
<dbReference type="NCBIfam" id="TIGR02532">
    <property type="entry name" value="IV_pilin_GFxxxE"/>
    <property type="match status" value="1"/>
</dbReference>
<keyword evidence="2" id="KW-0812">Transmembrane</keyword>
<organism evidence="3">
    <name type="scientific">marine sediment metagenome</name>
    <dbReference type="NCBI Taxonomy" id="412755"/>
    <lineage>
        <taxon>unclassified sequences</taxon>
        <taxon>metagenomes</taxon>
        <taxon>ecological metagenomes</taxon>
    </lineage>
</organism>
<protein>
    <recommendedName>
        <fullName evidence="4">Type II secretion system protein GspG C-terminal domain-containing protein</fullName>
    </recommendedName>
</protein>
<sequence>MPETAGRERIIQARANAGFTLIEIMAVVLIIGLLSTIVGVSIFAQVDKGRITATSVQIANLESVLELYRMDNAR</sequence>
<keyword evidence="1" id="KW-0488">Methylation</keyword>
<dbReference type="PROSITE" id="PS00409">
    <property type="entry name" value="PROKAR_NTER_METHYL"/>
    <property type="match status" value="1"/>
</dbReference>
<dbReference type="PRINTS" id="PR00813">
    <property type="entry name" value="BCTERIALGSPG"/>
</dbReference>
<dbReference type="AlphaFoldDB" id="X0TK22"/>
<keyword evidence="2" id="KW-1133">Transmembrane helix</keyword>
<reference evidence="3" key="1">
    <citation type="journal article" date="2014" name="Front. Microbiol.">
        <title>High frequency of phylogenetically diverse reductive dehalogenase-homologous genes in deep subseafloor sedimentary metagenomes.</title>
        <authorList>
            <person name="Kawai M."/>
            <person name="Futagami T."/>
            <person name="Toyoda A."/>
            <person name="Takaki Y."/>
            <person name="Nishi S."/>
            <person name="Hori S."/>
            <person name="Arai W."/>
            <person name="Tsubouchi T."/>
            <person name="Morono Y."/>
            <person name="Uchiyama I."/>
            <person name="Ito T."/>
            <person name="Fujiyama A."/>
            <person name="Inagaki F."/>
            <person name="Takami H."/>
        </authorList>
    </citation>
    <scope>NUCLEOTIDE SEQUENCE</scope>
    <source>
        <strain evidence="3">Expedition CK06-06</strain>
    </source>
</reference>
<evidence type="ECO:0008006" key="4">
    <source>
        <dbReference type="Google" id="ProtNLM"/>
    </source>
</evidence>
<dbReference type="InterPro" id="IPR000983">
    <property type="entry name" value="Bac_GSPG_pilin"/>
</dbReference>
<comment type="caution">
    <text evidence="3">The sequence shown here is derived from an EMBL/GenBank/DDBJ whole genome shotgun (WGS) entry which is preliminary data.</text>
</comment>
<dbReference type="Pfam" id="PF07963">
    <property type="entry name" value="N_methyl"/>
    <property type="match status" value="1"/>
</dbReference>
<dbReference type="SUPFAM" id="SSF54523">
    <property type="entry name" value="Pili subunits"/>
    <property type="match status" value="1"/>
</dbReference>
<accession>X0TK22</accession>